<feature type="transmembrane region" description="Helical" evidence="6">
    <location>
        <begin position="369"/>
        <end position="390"/>
    </location>
</feature>
<feature type="transmembrane region" description="Helical" evidence="6">
    <location>
        <begin position="402"/>
        <end position="424"/>
    </location>
</feature>
<evidence type="ECO:0000256" key="1">
    <source>
        <dbReference type="ARBA" id="ARBA00004141"/>
    </source>
</evidence>
<feature type="transmembrane region" description="Helical" evidence="6">
    <location>
        <begin position="445"/>
        <end position="468"/>
    </location>
</feature>
<feature type="transmembrane region" description="Helical" evidence="6">
    <location>
        <begin position="64"/>
        <end position="87"/>
    </location>
</feature>
<dbReference type="GO" id="GO:0016020">
    <property type="term" value="C:membrane"/>
    <property type="evidence" value="ECO:0007669"/>
    <property type="project" value="UniProtKB-SubCell"/>
</dbReference>
<evidence type="ECO:0000256" key="5">
    <source>
        <dbReference type="ARBA" id="ARBA00023136"/>
    </source>
</evidence>
<organism evidence="7 8">
    <name type="scientific">Branchiibius hedensis</name>
    <dbReference type="NCBI Taxonomy" id="672460"/>
    <lineage>
        <taxon>Bacteria</taxon>
        <taxon>Bacillati</taxon>
        <taxon>Actinomycetota</taxon>
        <taxon>Actinomycetes</taxon>
        <taxon>Micrococcales</taxon>
        <taxon>Dermacoccaceae</taxon>
        <taxon>Branchiibius</taxon>
    </lineage>
</organism>
<dbReference type="RefSeq" id="WP_109684541.1">
    <property type="nucleotide sequence ID" value="NZ_QGDN01000001.1"/>
</dbReference>
<proteinExistence type="predicted"/>
<keyword evidence="4 6" id="KW-1133">Transmembrane helix</keyword>
<evidence type="ECO:0000313" key="7">
    <source>
        <dbReference type="EMBL" id="SSA33906.1"/>
    </source>
</evidence>
<accession>A0A2Y8ZR56</accession>
<evidence type="ECO:0000256" key="2">
    <source>
        <dbReference type="ARBA" id="ARBA00022448"/>
    </source>
</evidence>
<keyword evidence="8" id="KW-1185">Reference proteome</keyword>
<dbReference type="AlphaFoldDB" id="A0A2Y8ZR56"/>
<evidence type="ECO:0000256" key="4">
    <source>
        <dbReference type="ARBA" id="ARBA00022989"/>
    </source>
</evidence>
<dbReference type="OrthoDB" id="8274074at2"/>
<dbReference type="PIRSF" id="PIRSF006060">
    <property type="entry name" value="AA_transporter"/>
    <property type="match status" value="1"/>
</dbReference>
<dbReference type="Proteomes" id="UP000250028">
    <property type="component" value="Unassembled WGS sequence"/>
</dbReference>
<feature type="transmembrane region" description="Helical" evidence="6">
    <location>
        <begin position="322"/>
        <end position="349"/>
    </location>
</feature>
<dbReference type="PANTHER" id="PTHR45649:SF26">
    <property type="entry name" value="OS04G0435100 PROTEIN"/>
    <property type="match status" value="1"/>
</dbReference>
<gene>
    <name evidence="7" type="ORF">SAMN04489750_1203</name>
</gene>
<keyword evidence="2" id="KW-0813">Transport</keyword>
<feature type="transmembrane region" description="Helical" evidence="6">
    <location>
        <begin position="30"/>
        <end position="52"/>
    </location>
</feature>
<feature type="transmembrane region" description="Helical" evidence="6">
    <location>
        <begin position="182"/>
        <end position="200"/>
    </location>
</feature>
<dbReference type="PANTHER" id="PTHR45649">
    <property type="entry name" value="AMINO-ACID PERMEASE BAT1"/>
    <property type="match status" value="1"/>
</dbReference>
<protein>
    <submittedName>
        <fullName evidence="7">Amino acid transporter</fullName>
    </submittedName>
</protein>
<reference evidence="8" key="1">
    <citation type="submission" date="2016-10" db="EMBL/GenBank/DDBJ databases">
        <authorList>
            <person name="Varghese N."/>
            <person name="Submissions S."/>
        </authorList>
    </citation>
    <scope>NUCLEOTIDE SEQUENCE [LARGE SCALE GENOMIC DNA]</scope>
    <source>
        <strain evidence="8">DSM 22951</strain>
    </source>
</reference>
<dbReference type="InterPro" id="IPR002293">
    <property type="entry name" value="AA/rel_permease1"/>
</dbReference>
<name>A0A2Y8ZR56_9MICO</name>
<dbReference type="EMBL" id="UESZ01000001">
    <property type="protein sequence ID" value="SSA33906.1"/>
    <property type="molecule type" value="Genomic_DNA"/>
</dbReference>
<feature type="transmembrane region" description="Helical" evidence="6">
    <location>
        <begin position="480"/>
        <end position="499"/>
    </location>
</feature>
<feature type="transmembrane region" description="Helical" evidence="6">
    <location>
        <begin position="108"/>
        <end position="132"/>
    </location>
</feature>
<evidence type="ECO:0000256" key="3">
    <source>
        <dbReference type="ARBA" id="ARBA00022692"/>
    </source>
</evidence>
<keyword evidence="5 6" id="KW-0472">Membrane</keyword>
<evidence type="ECO:0000313" key="8">
    <source>
        <dbReference type="Proteomes" id="UP000250028"/>
    </source>
</evidence>
<feature type="transmembrane region" description="Helical" evidence="6">
    <location>
        <begin position="272"/>
        <end position="294"/>
    </location>
</feature>
<evidence type="ECO:0000256" key="6">
    <source>
        <dbReference type="SAM" id="Phobius"/>
    </source>
</evidence>
<dbReference type="Gene3D" id="1.20.1740.10">
    <property type="entry name" value="Amino acid/polyamine transporter I"/>
    <property type="match status" value="1"/>
</dbReference>
<dbReference type="Pfam" id="PF13520">
    <property type="entry name" value="AA_permease_2"/>
    <property type="match status" value="1"/>
</dbReference>
<dbReference type="GO" id="GO:0022857">
    <property type="term" value="F:transmembrane transporter activity"/>
    <property type="evidence" value="ECO:0007669"/>
    <property type="project" value="InterPro"/>
</dbReference>
<sequence>MPEGYEPLDDEAHLASLGYKQELSRNWSGFSNFAISFSIISILAGCFTSFGLGWNNGGPAAIAWGWPIVAAFIMVIGFCMSELVSAYPTSGGIYWWASKLGGPKAGYYTGWLNLIGLLAIDASVAYGCASFFDTFLGYYSDSWAAGYSLTRVFIEFIVILALAAAINIFSSHLLAILNNISVWWHVIGSLVVVAILWFFLKSGAHHASLSDVFTKTINNTGFFGGHTSGWGFLLYVLPLSAILTQYTITGYDASVHLSEETKSAANSAARGIWRSIFYSAIGGWILLLSFLFAVQDSDKVSEGGGSVFAIFGQALDPKVAGLVVLISTAGQFFCTCACMTSTSRMFFAFSRDRAVPGSRYWSRLNAKKVPVYAVIAAAVIALLLTLPALVKVDVNGAPVPVAFFAVVSIGVIGLYLSFGIPIFLRWRAGSTFRVGAWNNGRKYRWMNLVAVIEIAVMSIVGLLPTLNVGVPWVDGFSMKYVNYAIIVVPVALFALWIYWHVSVKHWFTGPITTIGSSTSTDQEPEPTTA</sequence>
<comment type="subcellular location">
    <subcellularLocation>
        <location evidence="1">Membrane</location>
        <topology evidence="1">Multi-pass membrane protein</topology>
    </subcellularLocation>
</comment>
<feature type="transmembrane region" description="Helical" evidence="6">
    <location>
        <begin position="152"/>
        <end position="170"/>
    </location>
</feature>
<keyword evidence="3 6" id="KW-0812">Transmembrane</keyword>